<protein>
    <submittedName>
        <fullName evidence="1">DUF1223 domain-containing protein</fullName>
    </submittedName>
</protein>
<dbReference type="Proteomes" id="UP000321479">
    <property type="component" value="Chromosome"/>
</dbReference>
<sequence>MSSFKIFIIAASLGFAAMITEAFIVIKDKDTLKVKTEADKGFAVVELFTSEGCSSCPPADALVARVQKETAGKPVYILAYHVDYWNRLGWKDVFSDAAYSARQQQYARWLNLSSVYTPQAVVNGRKEFVGSENGTLHEAIGSDLQRSSKTELSLNGLRENDGKAELQYQASGTPANAALVVALIEKNATTRVERGENGGRTLSHVQIVRKLQNVNLAGHNSGNVSIALPAGFNADGYEVIAFVQNTSNGEITAAARSGFSSAMSTKAK</sequence>
<dbReference type="InterPro" id="IPR010634">
    <property type="entry name" value="DUF1223"/>
</dbReference>
<dbReference type="AlphaFoldDB" id="A0A5B8V2C8"/>
<dbReference type="EMBL" id="CP042436">
    <property type="protein sequence ID" value="QEC65570.1"/>
    <property type="molecule type" value="Genomic_DNA"/>
</dbReference>
<dbReference type="SUPFAM" id="SSF52833">
    <property type="entry name" value="Thioredoxin-like"/>
    <property type="match status" value="1"/>
</dbReference>
<dbReference type="KEGG" id="mgin:FRZ54_01550"/>
<accession>A0A5B8V2C8</accession>
<dbReference type="PANTHER" id="PTHR36057">
    <property type="match status" value="1"/>
</dbReference>
<organism evidence="1 2">
    <name type="scientific">Mucilaginibacter ginsenosidivorans</name>
    <dbReference type="NCBI Taxonomy" id="398053"/>
    <lineage>
        <taxon>Bacteria</taxon>
        <taxon>Pseudomonadati</taxon>
        <taxon>Bacteroidota</taxon>
        <taxon>Sphingobacteriia</taxon>
        <taxon>Sphingobacteriales</taxon>
        <taxon>Sphingobacteriaceae</taxon>
        <taxon>Mucilaginibacter</taxon>
    </lineage>
</organism>
<dbReference type="OrthoDB" id="9808254at2"/>
<reference evidence="1 2" key="1">
    <citation type="journal article" date="2017" name="Curr. Microbiol.">
        <title>Mucilaginibacter ginsenosidivorans sp. nov., Isolated from Soil of Ginseng Field.</title>
        <authorList>
            <person name="Kim M.M."/>
            <person name="Siddiqi M.Z."/>
            <person name="Im W.T."/>
        </authorList>
    </citation>
    <scope>NUCLEOTIDE SEQUENCE [LARGE SCALE GENOMIC DNA]</scope>
    <source>
        <strain evidence="1 2">Gsoil 3017</strain>
    </source>
</reference>
<dbReference type="PANTHER" id="PTHR36057:SF1">
    <property type="entry name" value="LIPOPROTEIN LIPID ATTACHMENT SITE-LIKE PROTEIN, PUTATIVE (DUF1223)-RELATED"/>
    <property type="match status" value="1"/>
</dbReference>
<name>A0A5B8V2C8_9SPHI</name>
<keyword evidence="2" id="KW-1185">Reference proteome</keyword>
<gene>
    <name evidence="1" type="ORF">FRZ54_01550</name>
</gene>
<dbReference type="InterPro" id="IPR036249">
    <property type="entry name" value="Thioredoxin-like_sf"/>
</dbReference>
<dbReference type="Pfam" id="PF06764">
    <property type="entry name" value="DUF1223"/>
    <property type="match status" value="1"/>
</dbReference>
<evidence type="ECO:0000313" key="1">
    <source>
        <dbReference type="EMBL" id="QEC65570.1"/>
    </source>
</evidence>
<proteinExistence type="predicted"/>
<evidence type="ECO:0000313" key="2">
    <source>
        <dbReference type="Proteomes" id="UP000321479"/>
    </source>
</evidence>